<keyword evidence="4" id="KW-0862">Zinc</keyword>
<keyword evidence="7" id="KW-0482">Metalloprotease</keyword>
<comment type="caution">
    <text evidence="7">The sequence shown here is derived from an EMBL/GenBank/DDBJ whole genome shotgun (WGS) entry which is preliminary data.</text>
</comment>
<dbReference type="Pfam" id="PF00413">
    <property type="entry name" value="Peptidase_M10"/>
    <property type="match status" value="1"/>
</dbReference>
<dbReference type="GO" id="GO:0006508">
    <property type="term" value="P:proteolysis"/>
    <property type="evidence" value="ECO:0007669"/>
    <property type="project" value="UniProtKB-KW"/>
</dbReference>
<dbReference type="InterPro" id="IPR026444">
    <property type="entry name" value="Secre_tail"/>
</dbReference>
<dbReference type="InterPro" id="IPR001818">
    <property type="entry name" value="Pept_M10_metallopeptidase"/>
</dbReference>
<feature type="domain" description="Peptidase M10 metallopeptidase" evidence="5">
    <location>
        <begin position="153"/>
        <end position="218"/>
    </location>
</feature>
<dbReference type="GO" id="GO:0031012">
    <property type="term" value="C:extracellular matrix"/>
    <property type="evidence" value="ECO:0007669"/>
    <property type="project" value="InterPro"/>
</dbReference>
<evidence type="ECO:0000256" key="1">
    <source>
        <dbReference type="ARBA" id="ARBA00022670"/>
    </source>
</evidence>
<evidence type="ECO:0000259" key="6">
    <source>
        <dbReference type="Pfam" id="PF13860"/>
    </source>
</evidence>
<dbReference type="Gene3D" id="2.60.40.4070">
    <property type="match status" value="1"/>
</dbReference>
<evidence type="ECO:0000256" key="4">
    <source>
        <dbReference type="ARBA" id="ARBA00022833"/>
    </source>
</evidence>
<feature type="domain" description="FlgD/Vpr Ig-like" evidence="6">
    <location>
        <begin position="534"/>
        <end position="595"/>
    </location>
</feature>
<proteinExistence type="predicted"/>
<dbReference type="NCBIfam" id="TIGR04183">
    <property type="entry name" value="Por_Secre_tail"/>
    <property type="match status" value="1"/>
</dbReference>
<sequence>MRRILCLGFLGILLASLTGTAWGYALFDPPMRVGDPDLPFVYTIHYDIDEPSIRDDHEFELIKQCFRNWGCTPGADLPFVEGPHSPICGIASNGVKTVSVQDCNNLCGSGVLGVTYRLRTAPSEGFWTTGTDTLFSALVESDFVYCRNFNWDDPAEDWHPCPGNRYDFEGVGTHEIGHMLGLDHSAYAAATMFYAIAPCDSTKSSLHFDDQRATRVLYREGRIYLGTGDHDNFNGSLTVTNCGNFGFTGSGGWNGQSGQWGSGFVYPSGGANTIFEASMAFGSTNGPVSDNFRSDVNPEDDDFIQTFPIQLRDLSGGEQTGFGIWDDSKNDETPYGVSTVFRSYSYPTNPDDDYVILMYWLVNESGSTISNFRAGIFVDFDLANYATNNVDYDADLGLGYVHDPSTTTEVGLAVLNPEGVSTFRAIHATTETYSDADKTAWLQSGLTQTSMASSDIAVLIATGTFTIAPGDSALAAFALVGGDGHTDIRANVAAAQVKYATLTKDPLISDVGNTSPTSRIDLAQNRPNPFGPSTQISFALQNRAGVSLIVTDPSGRLVRTLHSGDLDKGRHTFMWDGRDNRGNPVSTGMYFYSLKTPEGVQSRKMMLLK</sequence>
<evidence type="ECO:0000256" key="3">
    <source>
        <dbReference type="ARBA" id="ARBA00022801"/>
    </source>
</evidence>
<reference evidence="7" key="1">
    <citation type="submission" date="2021-05" db="EMBL/GenBank/DDBJ databases">
        <title>Energy efficiency and biological interactions define the core microbiome of deep oligotrophic groundwater.</title>
        <authorList>
            <person name="Mehrshad M."/>
            <person name="Lopez-Fernandez M."/>
            <person name="Bell E."/>
            <person name="Bernier-Latmani R."/>
            <person name="Bertilsson S."/>
            <person name="Dopson M."/>
        </authorList>
    </citation>
    <scope>NUCLEOTIDE SEQUENCE</scope>
    <source>
        <strain evidence="7">Modern_marine.mb.64</strain>
    </source>
</reference>
<dbReference type="EC" id="3.4.24.-" evidence="7"/>
<dbReference type="Gene3D" id="3.40.390.10">
    <property type="entry name" value="Collagenase (Catalytic Domain)"/>
    <property type="match status" value="1"/>
</dbReference>
<accession>A0A948W5T7</accession>
<dbReference type="Proteomes" id="UP000777784">
    <property type="component" value="Unassembled WGS sequence"/>
</dbReference>
<dbReference type="SUPFAM" id="SSF55486">
    <property type="entry name" value="Metalloproteases ('zincins'), catalytic domain"/>
    <property type="match status" value="1"/>
</dbReference>
<dbReference type="GO" id="GO:0008270">
    <property type="term" value="F:zinc ion binding"/>
    <property type="evidence" value="ECO:0007669"/>
    <property type="project" value="InterPro"/>
</dbReference>
<evidence type="ECO:0000313" key="8">
    <source>
        <dbReference type="Proteomes" id="UP000777784"/>
    </source>
</evidence>
<organism evidence="7 8">
    <name type="scientific">Eiseniibacteriota bacterium</name>
    <dbReference type="NCBI Taxonomy" id="2212470"/>
    <lineage>
        <taxon>Bacteria</taxon>
        <taxon>Candidatus Eiseniibacteriota</taxon>
    </lineage>
</organism>
<evidence type="ECO:0000313" key="7">
    <source>
        <dbReference type="EMBL" id="MBU2689906.1"/>
    </source>
</evidence>
<dbReference type="AlphaFoldDB" id="A0A948W5T7"/>
<evidence type="ECO:0000259" key="5">
    <source>
        <dbReference type="Pfam" id="PF00413"/>
    </source>
</evidence>
<keyword evidence="1" id="KW-0645">Protease</keyword>
<evidence type="ECO:0000256" key="2">
    <source>
        <dbReference type="ARBA" id="ARBA00022723"/>
    </source>
</evidence>
<keyword evidence="3 7" id="KW-0378">Hydrolase</keyword>
<name>A0A948W5T7_UNCEI</name>
<gene>
    <name evidence="7" type="ORF">KJ970_03190</name>
</gene>
<dbReference type="Pfam" id="PF13860">
    <property type="entry name" value="FlgD_ig"/>
    <property type="match status" value="1"/>
</dbReference>
<dbReference type="InterPro" id="IPR024079">
    <property type="entry name" value="MetalloPept_cat_dom_sf"/>
</dbReference>
<dbReference type="InterPro" id="IPR025965">
    <property type="entry name" value="FlgD/Vpr_Ig-like"/>
</dbReference>
<dbReference type="EMBL" id="JAHJDP010000019">
    <property type="protein sequence ID" value="MBU2689906.1"/>
    <property type="molecule type" value="Genomic_DNA"/>
</dbReference>
<dbReference type="GO" id="GO:0004222">
    <property type="term" value="F:metalloendopeptidase activity"/>
    <property type="evidence" value="ECO:0007669"/>
    <property type="project" value="InterPro"/>
</dbReference>
<protein>
    <submittedName>
        <fullName evidence="7">Matrixin family metalloprotease</fullName>
        <ecNumber evidence="7">3.4.24.-</ecNumber>
    </submittedName>
</protein>
<keyword evidence="2" id="KW-0479">Metal-binding</keyword>